<protein>
    <submittedName>
        <fullName evidence="3">PAP2 superfamily protein</fullName>
    </submittedName>
    <submittedName>
        <fullName evidence="4">Phosphatase PAP2 family protein</fullName>
    </submittedName>
</protein>
<evidence type="ECO:0000313" key="6">
    <source>
        <dbReference type="Proteomes" id="UP000515909"/>
    </source>
</evidence>
<feature type="transmembrane region" description="Helical" evidence="1">
    <location>
        <begin position="107"/>
        <end position="125"/>
    </location>
</feature>
<dbReference type="OrthoDB" id="9789113at2"/>
<feature type="transmembrane region" description="Helical" evidence="1">
    <location>
        <begin position="145"/>
        <end position="166"/>
    </location>
</feature>
<evidence type="ECO:0000313" key="4">
    <source>
        <dbReference type="EMBL" id="QNK40296.1"/>
    </source>
</evidence>
<evidence type="ECO:0000313" key="3">
    <source>
        <dbReference type="EMBL" id="MVB12769.1"/>
    </source>
</evidence>
<sequence length="230" mass="25981">MKRLASARHNAQGLIQKYLKTEQLLFAAFGILAVAFILWASELLENGLSPFDSLIYRNLRTLISPDLTVWIKLLSDSGASYTLVSILAVFWAVSFQRKRVLYYTKIMTVNLFVSAGMNLLFKTFFHRTRPDILVLVHAGGYSFPSGHSMIGAAFYGYLIYLCVIFLKKPWKQLFSALFMILILFIGLSRIYLGVHYASDVVGGFLAGFAWLAVLLLFINKKGAFTRENPK</sequence>
<feature type="transmembrane region" description="Helical" evidence="1">
    <location>
        <begin position="78"/>
        <end position="95"/>
    </location>
</feature>
<dbReference type="SMART" id="SM00014">
    <property type="entry name" value="acidPPc"/>
    <property type="match status" value="1"/>
</dbReference>
<dbReference type="Proteomes" id="UP000469440">
    <property type="component" value="Unassembled WGS sequence"/>
</dbReference>
<feature type="transmembrane region" description="Helical" evidence="1">
    <location>
        <begin position="200"/>
        <end position="218"/>
    </location>
</feature>
<dbReference type="Proteomes" id="UP000515909">
    <property type="component" value="Chromosome"/>
</dbReference>
<dbReference type="EMBL" id="VWXL01000103">
    <property type="protein sequence ID" value="MVB12769.1"/>
    <property type="molecule type" value="Genomic_DNA"/>
</dbReference>
<reference evidence="4 6" key="2">
    <citation type="submission" date="2020-08" db="EMBL/GenBank/DDBJ databases">
        <title>The isolate Caproiciproducens sp. 7D4C2 produces n-caproate at mildly acidic conditions from hexoses: genome and rBOX comparison with related strains and chain-elongating bacteria.</title>
        <authorList>
            <person name="Esquivel-Elizondo S."/>
            <person name="Bagci C."/>
            <person name="Temovska M."/>
            <person name="Jeon B.S."/>
            <person name="Bessarab I."/>
            <person name="Williams R.B.H."/>
            <person name="Huson D.H."/>
            <person name="Angenent L.T."/>
        </authorList>
    </citation>
    <scope>NUCLEOTIDE SEQUENCE [LARGE SCALE GENOMIC DNA]</scope>
    <source>
        <strain evidence="4 6">7D4C2</strain>
    </source>
</reference>
<dbReference type="PANTHER" id="PTHR14969">
    <property type="entry name" value="SPHINGOSINE-1-PHOSPHATE PHOSPHOHYDROLASE"/>
    <property type="match status" value="1"/>
</dbReference>
<evidence type="ECO:0000259" key="2">
    <source>
        <dbReference type="SMART" id="SM00014"/>
    </source>
</evidence>
<dbReference type="RefSeq" id="WP_066646077.1">
    <property type="nucleotide sequence ID" value="NZ_CP060286.1"/>
</dbReference>
<feature type="transmembrane region" description="Helical" evidence="1">
    <location>
        <begin position="173"/>
        <end position="194"/>
    </location>
</feature>
<evidence type="ECO:0000313" key="5">
    <source>
        <dbReference type="Proteomes" id="UP000469440"/>
    </source>
</evidence>
<feature type="transmembrane region" description="Helical" evidence="1">
    <location>
        <begin position="24"/>
        <end position="41"/>
    </location>
</feature>
<gene>
    <name evidence="3" type="ORF">CAFE_35140</name>
    <name evidence="4" type="ORF">HCR03_16740</name>
</gene>
<name>A0A6N8I473_9FIRM</name>
<dbReference type="KEGG" id="cfem:HCR03_16740"/>
<accession>A0A7G8T9K5</accession>
<keyword evidence="1" id="KW-0812">Transmembrane</keyword>
<evidence type="ECO:0000256" key="1">
    <source>
        <dbReference type="SAM" id="Phobius"/>
    </source>
</evidence>
<dbReference type="InterPro" id="IPR000326">
    <property type="entry name" value="PAP2/HPO"/>
</dbReference>
<dbReference type="AlphaFoldDB" id="A0A6N8I473"/>
<keyword evidence="5" id="KW-1185">Reference proteome</keyword>
<organism evidence="3 5">
    <name type="scientific">Caproicibacter fermentans</name>
    <dbReference type="NCBI Taxonomy" id="2576756"/>
    <lineage>
        <taxon>Bacteria</taxon>
        <taxon>Bacillati</taxon>
        <taxon>Bacillota</taxon>
        <taxon>Clostridia</taxon>
        <taxon>Eubacteriales</taxon>
        <taxon>Acutalibacteraceae</taxon>
        <taxon>Caproicibacter</taxon>
    </lineage>
</organism>
<dbReference type="Pfam" id="PF01569">
    <property type="entry name" value="PAP2"/>
    <property type="match status" value="1"/>
</dbReference>
<keyword evidence="1" id="KW-0472">Membrane</keyword>
<dbReference type="SUPFAM" id="SSF48317">
    <property type="entry name" value="Acid phosphatase/Vanadium-dependent haloperoxidase"/>
    <property type="match status" value="1"/>
</dbReference>
<reference evidence="3 5" key="1">
    <citation type="submission" date="2019-09" db="EMBL/GenBank/DDBJ databases">
        <title>Genome sequence of Clostridium sp. EA1.</title>
        <authorList>
            <person name="Poehlein A."/>
            <person name="Bengelsdorf F.R."/>
            <person name="Daniel R."/>
        </authorList>
    </citation>
    <scope>NUCLEOTIDE SEQUENCE [LARGE SCALE GENOMIC DNA]</scope>
    <source>
        <strain evidence="3 5">EA1</strain>
    </source>
</reference>
<proteinExistence type="predicted"/>
<feature type="domain" description="Phosphatidic acid phosphatase type 2/haloperoxidase" evidence="2">
    <location>
        <begin position="104"/>
        <end position="215"/>
    </location>
</feature>
<dbReference type="PANTHER" id="PTHR14969:SF13">
    <property type="entry name" value="AT30094P"/>
    <property type="match status" value="1"/>
</dbReference>
<dbReference type="Gene3D" id="1.20.144.10">
    <property type="entry name" value="Phosphatidic acid phosphatase type 2/haloperoxidase"/>
    <property type="match status" value="1"/>
</dbReference>
<accession>A0A6N8I473</accession>
<dbReference type="CDD" id="cd03392">
    <property type="entry name" value="PAP2_like_2"/>
    <property type="match status" value="1"/>
</dbReference>
<keyword evidence="1" id="KW-1133">Transmembrane helix</keyword>
<dbReference type="InterPro" id="IPR036938">
    <property type="entry name" value="PAP2/HPO_sf"/>
</dbReference>
<dbReference type="EMBL" id="CP060286">
    <property type="protein sequence ID" value="QNK40296.1"/>
    <property type="molecule type" value="Genomic_DNA"/>
</dbReference>